<evidence type="ECO:0000313" key="3">
    <source>
        <dbReference type="EMBL" id="KAH3839739.1"/>
    </source>
</evidence>
<dbReference type="Gene3D" id="1.20.1070.10">
    <property type="entry name" value="Rhodopsin 7-helix transmembrane proteins"/>
    <property type="match status" value="1"/>
</dbReference>
<name>A0A9D4KHU8_DREPO</name>
<feature type="region of interest" description="Disordered" evidence="1">
    <location>
        <begin position="215"/>
        <end position="246"/>
    </location>
</feature>
<gene>
    <name evidence="3" type="ORF">DPMN_113173</name>
</gene>
<keyword evidence="4" id="KW-1185">Reference proteome</keyword>
<feature type="transmembrane region" description="Helical" evidence="2">
    <location>
        <begin position="162"/>
        <end position="183"/>
    </location>
</feature>
<keyword evidence="2" id="KW-0472">Membrane</keyword>
<dbReference type="InterPro" id="IPR052954">
    <property type="entry name" value="GPCR-Ligand_Int"/>
</dbReference>
<dbReference type="AlphaFoldDB" id="A0A9D4KHU8"/>
<feature type="transmembrane region" description="Helical" evidence="2">
    <location>
        <begin position="20"/>
        <end position="39"/>
    </location>
</feature>
<proteinExistence type="predicted"/>
<feature type="compositionally biased region" description="Polar residues" evidence="1">
    <location>
        <begin position="236"/>
        <end position="246"/>
    </location>
</feature>
<dbReference type="EMBL" id="JAIWYP010000004">
    <property type="protein sequence ID" value="KAH3839739.1"/>
    <property type="molecule type" value="Genomic_DNA"/>
</dbReference>
<organism evidence="3 4">
    <name type="scientific">Dreissena polymorpha</name>
    <name type="common">Zebra mussel</name>
    <name type="synonym">Mytilus polymorpha</name>
    <dbReference type="NCBI Taxonomy" id="45954"/>
    <lineage>
        <taxon>Eukaryota</taxon>
        <taxon>Metazoa</taxon>
        <taxon>Spiralia</taxon>
        <taxon>Lophotrochozoa</taxon>
        <taxon>Mollusca</taxon>
        <taxon>Bivalvia</taxon>
        <taxon>Autobranchia</taxon>
        <taxon>Heteroconchia</taxon>
        <taxon>Euheterodonta</taxon>
        <taxon>Imparidentia</taxon>
        <taxon>Neoheterodontei</taxon>
        <taxon>Myida</taxon>
        <taxon>Dreissenoidea</taxon>
        <taxon>Dreissenidae</taxon>
        <taxon>Dreissena</taxon>
    </lineage>
</organism>
<dbReference type="SUPFAM" id="SSF81321">
    <property type="entry name" value="Family A G protein-coupled receptor-like"/>
    <property type="match status" value="1"/>
</dbReference>
<protein>
    <submittedName>
        <fullName evidence="3">Uncharacterized protein</fullName>
    </submittedName>
</protein>
<feature type="transmembrane region" description="Helical" evidence="2">
    <location>
        <begin position="124"/>
        <end position="142"/>
    </location>
</feature>
<reference evidence="3" key="1">
    <citation type="journal article" date="2019" name="bioRxiv">
        <title>The Genome of the Zebra Mussel, Dreissena polymorpha: A Resource for Invasive Species Research.</title>
        <authorList>
            <person name="McCartney M.A."/>
            <person name="Auch B."/>
            <person name="Kono T."/>
            <person name="Mallez S."/>
            <person name="Zhang Y."/>
            <person name="Obille A."/>
            <person name="Becker A."/>
            <person name="Abrahante J.E."/>
            <person name="Garbe J."/>
            <person name="Badalamenti J.P."/>
            <person name="Herman A."/>
            <person name="Mangelson H."/>
            <person name="Liachko I."/>
            <person name="Sullivan S."/>
            <person name="Sone E.D."/>
            <person name="Koren S."/>
            <person name="Silverstein K.A.T."/>
            <person name="Beckman K.B."/>
            <person name="Gohl D.M."/>
        </authorList>
    </citation>
    <scope>NUCLEOTIDE SEQUENCE</scope>
    <source>
        <strain evidence="3">Duluth1</strain>
        <tissue evidence="3">Whole animal</tissue>
    </source>
</reference>
<keyword evidence="2" id="KW-1133">Transmembrane helix</keyword>
<sequence length="246" mass="27748">MNIKLHFSSTQKWCSLTKSLAHIGKIAAFGVVVNVPHFLMYEISPVEERNATDVAYRLTSFGESGLAEAYDLWLHCLALVVIPWILIFTLNILIILRVKDVGKKVFHNAMLHVREKTRRFENQLTGTLIFVSFTFLILTLLQCASQCVYMMDKRKHVVYAELFSFAQLGLVLYTSVNFFLYCLSSKRFRVELQDLLCLRCCCKNSSIVETFDDVPTEPEIDSAPASTAPEVGADADQSSSESGVFP</sequence>
<keyword evidence="2" id="KW-0812">Transmembrane</keyword>
<evidence type="ECO:0000256" key="1">
    <source>
        <dbReference type="SAM" id="MobiDB-lite"/>
    </source>
</evidence>
<comment type="caution">
    <text evidence="3">The sequence shown here is derived from an EMBL/GenBank/DDBJ whole genome shotgun (WGS) entry which is preliminary data.</text>
</comment>
<reference evidence="3" key="2">
    <citation type="submission" date="2020-11" db="EMBL/GenBank/DDBJ databases">
        <authorList>
            <person name="McCartney M.A."/>
            <person name="Auch B."/>
            <person name="Kono T."/>
            <person name="Mallez S."/>
            <person name="Becker A."/>
            <person name="Gohl D.M."/>
            <person name="Silverstein K.A.T."/>
            <person name="Koren S."/>
            <person name="Bechman K.B."/>
            <person name="Herman A."/>
            <person name="Abrahante J.E."/>
            <person name="Garbe J."/>
        </authorList>
    </citation>
    <scope>NUCLEOTIDE SEQUENCE</scope>
    <source>
        <strain evidence="3">Duluth1</strain>
        <tissue evidence="3">Whole animal</tissue>
    </source>
</reference>
<evidence type="ECO:0000313" key="4">
    <source>
        <dbReference type="Proteomes" id="UP000828390"/>
    </source>
</evidence>
<dbReference type="PANTHER" id="PTHR46641">
    <property type="entry name" value="FMRFAMIDE RECEPTOR-RELATED"/>
    <property type="match status" value="1"/>
</dbReference>
<dbReference type="Proteomes" id="UP000828390">
    <property type="component" value="Unassembled WGS sequence"/>
</dbReference>
<feature type="transmembrane region" description="Helical" evidence="2">
    <location>
        <begin position="72"/>
        <end position="96"/>
    </location>
</feature>
<evidence type="ECO:0000256" key="2">
    <source>
        <dbReference type="SAM" id="Phobius"/>
    </source>
</evidence>
<accession>A0A9D4KHU8</accession>